<feature type="compositionally biased region" description="Low complexity" evidence="1">
    <location>
        <begin position="121"/>
        <end position="138"/>
    </location>
</feature>
<feature type="domain" description="F-box" evidence="2">
    <location>
        <begin position="396"/>
        <end position="444"/>
    </location>
</feature>
<evidence type="ECO:0000313" key="3">
    <source>
        <dbReference type="EMBL" id="AFP59992.1"/>
    </source>
</evidence>
<dbReference type="Pfam" id="PF12937">
    <property type="entry name" value="F-box-like"/>
    <property type="match status" value="1"/>
</dbReference>
<dbReference type="AlphaFoldDB" id="T1PBL5"/>
<feature type="region of interest" description="Disordered" evidence="1">
    <location>
        <begin position="261"/>
        <end position="283"/>
    </location>
</feature>
<feature type="region of interest" description="Disordered" evidence="1">
    <location>
        <begin position="322"/>
        <end position="385"/>
    </location>
</feature>
<feature type="compositionally biased region" description="Low complexity" evidence="1">
    <location>
        <begin position="30"/>
        <end position="57"/>
    </location>
</feature>
<feature type="compositionally biased region" description="Low complexity" evidence="1">
    <location>
        <begin position="823"/>
        <end position="843"/>
    </location>
</feature>
<dbReference type="PROSITE" id="PS51450">
    <property type="entry name" value="LRR"/>
    <property type="match status" value="1"/>
</dbReference>
<dbReference type="EMBL" id="KA645363">
    <property type="protein sequence ID" value="AFP59992.1"/>
    <property type="molecule type" value="mRNA"/>
</dbReference>
<feature type="compositionally biased region" description="Gly residues" evidence="1">
    <location>
        <begin position="139"/>
        <end position="149"/>
    </location>
</feature>
<dbReference type="VEuPathDB" id="VectorBase:MDOA004190"/>
<protein>
    <submittedName>
        <fullName evidence="3">Leucine Rich repeat protein</fullName>
    </submittedName>
</protein>
<dbReference type="PANTHER" id="PTHR38926:SF5">
    <property type="entry name" value="F-BOX AND LEUCINE-RICH REPEAT PROTEIN 6"/>
    <property type="match status" value="1"/>
</dbReference>
<dbReference type="CDD" id="cd22119">
    <property type="entry name" value="F-box_FBXL6"/>
    <property type="match status" value="1"/>
</dbReference>
<dbReference type="InterPro" id="IPR036047">
    <property type="entry name" value="F-box-like_dom_sf"/>
</dbReference>
<dbReference type="Gene3D" id="3.80.10.10">
    <property type="entry name" value="Ribonuclease Inhibitor"/>
    <property type="match status" value="1"/>
</dbReference>
<proteinExistence type="evidence at transcript level"/>
<dbReference type="SUPFAM" id="SSF52047">
    <property type="entry name" value="RNI-like"/>
    <property type="match status" value="1"/>
</dbReference>
<feature type="region of interest" description="Disordered" evidence="1">
    <location>
        <begin position="1"/>
        <end position="238"/>
    </location>
</feature>
<feature type="compositionally biased region" description="Polar residues" evidence="1">
    <location>
        <begin position="94"/>
        <end position="105"/>
    </location>
</feature>
<dbReference type="InterPro" id="IPR001611">
    <property type="entry name" value="Leu-rich_rpt"/>
</dbReference>
<feature type="compositionally biased region" description="Polar residues" evidence="1">
    <location>
        <begin position="192"/>
        <end position="213"/>
    </location>
</feature>
<feature type="compositionally biased region" description="Low complexity" evidence="1">
    <location>
        <begin position="367"/>
        <end position="378"/>
    </location>
</feature>
<dbReference type="VEuPathDB" id="VectorBase:MDOMA2_017743"/>
<feature type="compositionally biased region" description="Basic and acidic residues" evidence="1">
    <location>
        <begin position="1"/>
        <end position="12"/>
    </location>
</feature>
<organism evidence="3">
    <name type="scientific">Musca domestica</name>
    <name type="common">House fly</name>
    <dbReference type="NCBI Taxonomy" id="7370"/>
    <lineage>
        <taxon>Eukaryota</taxon>
        <taxon>Metazoa</taxon>
        <taxon>Ecdysozoa</taxon>
        <taxon>Arthropoda</taxon>
        <taxon>Hexapoda</taxon>
        <taxon>Insecta</taxon>
        <taxon>Pterygota</taxon>
        <taxon>Neoptera</taxon>
        <taxon>Endopterygota</taxon>
        <taxon>Diptera</taxon>
        <taxon>Brachycera</taxon>
        <taxon>Muscomorpha</taxon>
        <taxon>Muscoidea</taxon>
        <taxon>Muscidae</taxon>
        <taxon>Musca</taxon>
    </lineage>
</organism>
<dbReference type="Gene3D" id="1.20.1280.50">
    <property type="match status" value="1"/>
</dbReference>
<reference evidence="3" key="1">
    <citation type="submission" date="2012-08" db="EMBL/GenBank/DDBJ databases">
        <title>Transcriptome of adult Musca domestica launches a platform for comparative house fly gene expression and characterization of differential gene expression among resistant and susceptible house flies.</title>
        <authorList>
            <person name="Liu N."/>
            <person name="Zhang L."/>
            <person name="Li M."/>
            <person name="Reid W."/>
        </authorList>
    </citation>
    <scope>NUCLEOTIDE SEQUENCE</scope>
    <source>
        <strain evidence="3">ALHF</strain>
        <tissue evidence="3">Whole body</tissue>
    </source>
</reference>
<accession>T1PBL5</accession>
<dbReference type="InterPro" id="IPR047922">
    <property type="entry name" value="FBXL6_F-box"/>
</dbReference>
<feature type="compositionally biased region" description="Basic residues" evidence="1">
    <location>
        <begin position="328"/>
        <end position="340"/>
    </location>
</feature>
<dbReference type="InterPro" id="IPR032675">
    <property type="entry name" value="LRR_dom_sf"/>
</dbReference>
<dbReference type="GO" id="GO:0019005">
    <property type="term" value="C:SCF ubiquitin ligase complex"/>
    <property type="evidence" value="ECO:0007669"/>
    <property type="project" value="InterPro"/>
</dbReference>
<dbReference type="InterPro" id="IPR001810">
    <property type="entry name" value="F-box_dom"/>
</dbReference>
<dbReference type="SUPFAM" id="SSF81383">
    <property type="entry name" value="F-box domain"/>
    <property type="match status" value="1"/>
</dbReference>
<feature type="region of interest" description="Disordered" evidence="1">
    <location>
        <begin position="822"/>
        <end position="856"/>
    </location>
</feature>
<evidence type="ECO:0000259" key="2">
    <source>
        <dbReference type="Pfam" id="PF12937"/>
    </source>
</evidence>
<sequence length="856" mass="91809">MEAMDVGDKEDSSTATKHVVAEDGGGKQLGGVAAADGALATNSSNLTTKTQQQQQNKVPAAPANLNNTDDCEMETDNDKVENSQNAGIHKDELNTNNSLSPNKATTIVEDSRTNNDKSMALTLTPSTTEEPSQSPTTSIGGGCGVGGTGTDSDGKMQSPNLTSPAASTPASTPPSETGQGDGGGGYSPPEITGNSSAEHSSPTADVADQTSMDAQKHPSQQSPTQIQPPTPPIHHPHAINVVRNGTIPNAGKPLMSTISKKFEKSAKSGRTRKPKAAAGPMYESEISENKTGIKLCIKKSDSSLSTVTATAIAAVTKAINKSATTSGRSRKSSRNSKQRIKLNDSNDEADELDYEPKRKKDRSSKRQAAAATASAAQAENDEHKRPVVEQSIWGRDLPEPVLFKIFQNVVEREGCLPTLFRLGRVCSLWRRVSLSPTLWRSLDLTTWIKEKYRTELKLKWFVDNRCSCCTELNVSNFKVTDISCFLMKLAAGAPNLTSITLSGWKGFSCDHLAYLVENMKKLERLDLSSVNVEMNASKSAVGVQSLCNALQVMGDKLTHLYLAHNRLAGIPQIVNVLSTHCPNLVLLDLSNVTTQATSHGILHVEKLQQGCPKLKVLRITNSHITLSTASLQEMMDSPGFPELEELSVAVMDESRVIGDEHIQRILKSSSKLKLLDVRGCARLTHESLIRLPTWDVKHLFLSGCSVTRDMGSGLELIASKWAHSLIELDLAWANVQQPLDNALRALADKGAESRLAHLNLCGSSVSEEAVKEILANCPLMSSINLASCRGLPRGVKRQMQGPQELNELREVLKVQLKVKLPETNTTPASSSTATATTTSANNNDGGGGSHGAACSP</sequence>
<feature type="compositionally biased region" description="Low complexity" evidence="1">
    <location>
        <begin position="162"/>
        <end position="175"/>
    </location>
</feature>
<name>T1PBL5_MUSDO</name>
<evidence type="ECO:0000256" key="1">
    <source>
        <dbReference type="SAM" id="MobiDB-lite"/>
    </source>
</evidence>
<dbReference type="PANTHER" id="PTHR38926">
    <property type="entry name" value="F-BOX DOMAIN CONTAINING PROTEIN, EXPRESSED"/>
    <property type="match status" value="1"/>
</dbReference>